<protein>
    <submittedName>
        <fullName evidence="2">DNA-binding protein</fullName>
    </submittedName>
</protein>
<keyword evidence="3" id="KW-1185">Reference proteome</keyword>
<evidence type="ECO:0000313" key="2">
    <source>
        <dbReference type="EMBL" id="TFC53296.1"/>
    </source>
</evidence>
<dbReference type="RefSeq" id="WP_134378165.1">
    <property type="nucleotide sequence ID" value="NZ_SOFY01000001.1"/>
</dbReference>
<reference evidence="2 3" key="1">
    <citation type="submission" date="2019-03" db="EMBL/GenBank/DDBJ databases">
        <title>Genomics of glacier-inhabiting Cryobacterium strains.</title>
        <authorList>
            <person name="Liu Q."/>
            <person name="Xin Y.-H."/>
        </authorList>
    </citation>
    <scope>NUCLEOTIDE SEQUENCE [LARGE SCALE GENOMIC DNA]</scope>
    <source>
        <strain evidence="3">TMT1-22</strain>
    </source>
</reference>
<dbReference type="GO" id="GO:0003677">
    <property type="term" value="F:DNA binding"/>
    <property type="evidence" value="ECO:0007669"/>
    <property type="project" value="UniProtKB-KW"/>
</dbReference>
<dbReference type="AlphaFoldDB" id="A0AAQ2C9U0"/>
<accession>A0AAQ2C9U0</accession>
<dbReference type="InterPro" id="IPR041657">
    <property type="entry name" value="HTH_17"/>
</dbReference>
<sequence>MIPSDASTPTYDDLRCALTVPQAEDTSGRSSFVLRDDIRTGRLPAYKVGGRWRILPADLDAYLEALVAPSRGTR</sequence>
<name>A0AAQ2C9U0_9MICO</name>
<organism evidence="2 3">
    <name type="scientific">Cryobacterium shii</name>
    <dbReference type="NCBI Taxonomy" id="1259235"/>
    <lineage>
        <taxon>Bacteria</taxon>
        <taxon>Bacillati</taxon>
        <taxon>Actinomycetota</taxon>
        <taxon>Actinomycetes</taxon>
        <taxon>Micrococcales</taxon>
        <taxon>Microbacteriaceae</taxon>
        <taxon>Cryobacterium</taxon>
    </lineage>
</organism>
<gene>
    <name evidence="2" type="ORF">E3O49_00020</name>
</gene>
<evidence type="ECO:0000313" key="3">
    <source>
        <dbReference type="Proteomes" id="UP000297403"/>
    </source>
</evidence>
<comment type="caution">
    <text evidence="2">The sequence shown here is derived from an EMBL/GenBank/DDBJ whole genome shotgun (WGS) entry which is preliminary data.</text>
</comment>
<feature type="domain" description="Helix-turn-helix" evidence="1">
    <location>
        <begin position="18"/>
        <end position="65"/>
    </location>
</feature>
<proteinExistence type="predicted"/>
<dbReference type="Proteomes" id="UP000297403">
    <property type="component" value="Unassembled WGS sequence"/>
</dbReference>
<evidence type="ECO:0000259" key="1">
    <source>
        <dbReference type="Pfam" id="PF12728"/>
    </source>
</evidence>
<dbReference type="EMBL" id="SOFY01000001">
    <property type="protein sequence ID" value="TFC53296.1"/>
    <property type="molecule type" value="Genomic_DNA"/>
</dbReference>
<keyword evidence="2" id="KW-0238">DNA-binding</keyword>
<dbReference type="Pfam" id="PF12728">
    <property type="entry name" value="HTH_17"/>
    <property type="match status" value="1"/>
</dbReference>